<evidence type="ECO:0000256" key="6">
    <source>
        <dbReference type="ARBA" id="ARBA00022692"/>
    </source>
</evidence>
<dbReference type="PANTHER" id="PTHR46279">
    <property type="entry name" value="RING/U-BOX SUPERFAMILY PROTEIN"/>
    <property type="match status" value="1"/>
</dbReference>
<dbReference type="InterPro" id="IPR025287">
    <property type="entry name" value="WAK_GUB"/>
</dbReference>
<keyword evidence="10" id="KW-0833">Ubl conjugation pathway</keyword>
<evidence type="ECO:0000256" key="11">
    <source>
        <dbReference type="ARBA" id="ARBA00022833"/>
    </source>
</evidence>
<keyword evidence="8 15" id="KW-0732">Signal</keyword>
<evidence type="ECO:0000256" key="2">
    <source>
        <dbReference type="ARBA" id="ARBA00004167"/>
    </source>
</evidence>
<evidence type="ECO:0000256" key="13">
    <source>
        <dbReference type="ARBA" id="ARBA00023136"/>
    </source>
</evidence>
<comment type="subcellular location">
    <subcellularLocation>
        <location evidence="2">Membrane</location>
        <topology evidence="2">Single-pass membrane protein</topology>
    </subcellularLocation>
</comment>
<evidence type="ECO:0000256" key="15">
    <source>
        <dbReference type="SAM" id="SignalP"/>
    </source>
</evidence>
<gene>
    <name evidence="17" type="ORF">GIB67_010450</name>
</gene>
<keyword evidence="6" id="KW-0812">Transmembrane</keyword>
<dbReference type="PANTHER" id="PTHR46279:SF9">
    <property type="entry name" value="OS01G0116300 PROTEIN"/>
    <property type="match status" value="1"/>
</dbReference>
<dbReference type="GO" id="GO:0008270">
    <property type="term" value="F:zinc ion binding"/>
    <property type="evidence" value="ECO:0007669"/>
    <property type="project" value="UniProtKB-KW"/>
</dbReference>
<feature type="domain" description="Wall-associated receptor kinase galacturonan-binding" evidence="16">
    <location>
        <begin position="27"/>
        <end position="95"/>
    </location>
</feature>
<evidence type="ECO:0000256" key="5">
    <source>
        <dbReference type="ARBA" id="ARBA00022679"/>
    </source>
</evidence>
<dbReference type="GO" id="GO:0061630">
    <property type="term" value="F:ubiquitin protein ligase activity"/>
    <property type="evidence" value="ECO:0007669"/>
    <property type="project" value="UniProtKB-EC"/>
</dbReference>
<evidence type="ECO:0000256" key="14">
    <source>
        <dbReference type="ARBA" id="ARBA00024209"/>
    </source>
</evidence>
<evidence type="ECO:0000259" key="16">
    <source>
        <dbReference type="Pfam" id="PF13947"/>
    </source>
</evidence>
<evidence type="ECO:0000256" key="7">
    <source>
        <dbReference type="ARBA" id="ARBA00022723"/>
    </source>
</evidence>
<comment type="caution">
    <text evidence="17">The sequence shown here is derived from an EMBL/GenBank/DDBJ whole genome shotgun (WGS) entry which is preliminary data.</text>
</comment>
<organism evidence="17 18">
    <name type="scientific">Kingdonia uniflora</name>
    <dbReference type="NCBI Taxonomy" id="39325"/>
    <lineage>
        <taxon>Eukaryota</taxon>
        <taxon>Viridiplantae</taxon>
        <taxon>Streptophyta</taxon>
        <taxon>Embryophyta</taxon>
        <taxon>Tracheophyta</taxon>
        <taxon>Spermatophyta</taxon>
        <taxon>Magnoliopsida</taxon>
        <taxon>Ranunculales</taxon>
        <taxon>Circaeasteraceae</taxon>
        <taxon>Kingdonia</taxon>
    </lineage>
</organism>
<evidence type="ECO:0000256" key="9">
    <source>
        <dbReference type="ARBA" id="ARBA00022771"/>
    </source>
</evidence>
<proteinExistence type="inferred from homology"/>
<protein>
    <recommendedName>
        <fullName evidence="4">RING-type E3 ubiquitin transferase</fullName>
        <ecNumber evidence="4">2.3.2.27</ecNumber>
    </recommendedName>
</protein>
<comment type="similarity">
    <text evidence="14">Belongs to the RING-type zinc finger family. ATL subfamily.</text>
</comment>
<evidence type="ECO:0000256" key="4">
    <source>
        <dbReference type="ARBA" id="ARBA00012483"/>
    </source>
</evidence>
<keyword evidence="12" id="KW-1133">Transmembrane helix</keyword>
<comment type="catalytic activity">
    <reaction evidence="1">
        <text>S-ubiquitinyl-[E2 ubiquitin-conjugating enzyme]-L-cysteine + [acceptor protein]-L-lysine = [E2 ubiquitin-conjugating enzyme]-L-cysteine + N(6)-ubiquitinyl-[acceptor protein]-L-lysine.</text>
        <dbReference type="EC" id="2.3.2.27"/>
    </reaction>
</comment>
<sequence length="260" mass="30023">MEMSRKFLIIFLLILHYTPLEASQDECSRVSRCKHHAPAVRFPFKLKGHHPDHCGYPGFELYCTTEKETMVKLPSSGDFIVKSINYKSQFMDIADPDNCIPRRLLQHLNFSESPFHQFKINIMDEYGPVVVHLEEFNLTFFNCSPGYRYTTQLISTSYKLSCLGAPGYEVRAIYAGEIIAGLGEALRLTSCRKIQTIKHVLMRGSDDHQYEFFLRFSWSLPICRSCEELGMRCRLKNWTIPPITECFNTTNKPDLLAKGM</sequence>
<reference evidence="17 18" key="1">
    <citation type="journal article" date="2020" name="IScience">
        <title>Genome Sequencing of the Endangered Kingdonia uniflora (Circaeasteraceae, Ranunculales) Reveals Potential Mechanisms of Evolutionary Specialization.</title>
        <authorList>
            <person name="Sun Y."/>
            <person name="Deng T."/>
            <person name="Zhang A."/>
            <person name="Moore M.J."/>
            <person name="Landis J.B."/>
            <person name="Lin N."/>
            <person name="Zhang H."/>
            <person name="Zhang X."/>
            <person name="Huang J."/>
            <person name="Zhang X."/>
            <person name="Sun H."/>
            <person name="Wang H."/>
        </authorList>
    </citation>
    <scope>NUCLEOTIDE SEQUENCE [LARGE SCALE GENOMIC DNA]</scope>
    <source>
        <strain evidence="17">TB1705</strain>
        <tissue evidence="17">Leaf</tissue>
    </source>
</reference>
<evidence type="ECO:0000256" key="10">
    <source>
        <dbReference type="ARBA" id="ARBA00022786"/>
    </source>
</evidence>
<evidence type="ECO:0000256" key="3">
    <source>
        <dbReference type="ARBA" id="ARBA00004906"/>
    </source>
</evidence>
<dbReference type="AlphaFoldDB" id="A0A7J7MAE9"/>
<dbReference type="GO" id="GO:0016020">
    <property type="term" value="C:membrane"/>
    <property type="evidence" value="ECO:0007669"/>
    <property type="project" value="UniProtKB-SubCell"/>
</dbReference>
<dbReference type="Proteomes" id="UP000541444">
    <property type="component" value="Unassembled WGS sequence"/>
</dbReference>
<keyword evidence="7" id="KW-0479">Metal-binding</keyword>
<dbReference type="InterPro" id="IPR046948">
    <property type="entry name" value="ATL20-22-like"/>
</dbReference>
<keyword evidence="5" id="KW-0808">Transferase</keyword>
<name>A0A7J7MAE9_9MAGN</name>
<feature type="signal peptide" evidence="15">
    <location>
        <begin position="1"/>
        <end position="22"/>
    </location>
</feature>
<evidence type="ECO:0000256" key="12">
    <source>
        <dbReference type="ARBA" id="ARBA00022989"/>
    </source>
</evidence>
<dbReference type="GO" id="GO:0030247">
    <property type="term" value="F:polysaccharide binding"/>
    <property type="evidence" value="ECO:0007669"/>
    <property type="project" value="InterPro"/>
</dbReference>
<keyword evidence="9" id="KW-0863">Zinc-finger</keyword>
<feature type="chain" id="PRO_5029777804" description="RING-type E3 ubiquitin transferase" evidence="15">
    <location>
        <begin position="23"/>
        <end position="260"/>
    </location>
</feature>
<keyword evidence="13" id="KW-0472">Membrane</keyword>
<accession>A0A7J7MAE9</accession>
<evidence type="ECO:0000256" key="1">
    <source>
        <dbReference type="ARBA" id="ARBA00000900"/>
    </source>
</evidence>
<dbReference type="EC" id="2.3.2.27" evidence="4"/>
<dbReference type="EMBL" id="JACGCM010001659">
    <property type="protein sequence ID" value="KAF6151876.1"/>
    <property type="molecule type" value="Genomic_DNA"/>
</dbReference>
<keyword evidence="18" id="KW-1185">Reference proteome</keyword>
<comment type="pathway">
    <text evidence="3">Protein modification; protein ubiquitination.</text>
</comment>
<dbReference type="OrthoDB" id="547665at2759"/>
<evidence type="ECO:0000313" key="18">
    <source>
        <dbReference type="Proteomes" id="UP000541444"/>
    </source>
</evidence>
<keyword evidence="11" id="KW-0862">Zinc</keyword>
<dbReference type="Pfam" id="PF13947">
    <property type="entry name" value="GUB_WAK_bind"/>
    <property type="match status" value="1"/>
</dbReference>
<evidence type="ECO:0000313" key="17">
    <source>
        <dbReference type="EMBL" id="KAF6151876.1"/>
    </source>
</evidence>
<evidence type="ECO:0000256" key="8">
    <source>
        <dbReference type="ARBA" id="ARBA00022729"/>
    </source>
</evidence>